<dbReference type="Proteomes" id="UP000195772">
    <property type="component" value="Unassembled WGS sequence"/>
</dbReference>
<proteinExistence type="predicted"/>
<name>A0A1Y3QTF1_9BACT</name>
<feature type="compositionally biased region" description="Basic and acidic residues" evidence="1">
    <location>
        <begin position="63"/>
        <end position="72"/>
    </location>
</feature>
<evidence type="ECO:0000313" key="3">
    <source>
        <dbReference type="Proteomes" id="UP000195772"/>
    </source>
</evidence>
<comment type="caution">
    <text evidence="2">The sequence shown here is derived from an EMBL/GenBank/DDBJ whole genome shotgun (WGS) entry which is preliminary data.</text>
</comment>
<evidence type="ECO:0000256" key="1">
    <source>
        <dbReference type="SAM" id="MobiDB-lite"/>
    </source>
</evidence>
<sequence length="83" mass="9837">MRQTDNPMRRTEGAGRSIRGRWRKPGKEKTQKDGRPMRQTDNPMRRTEGAGRSIRGRRRKPGKEKTQKDGRLMRQASAEWHFF</sequence>
<dbReference type="EMBL" id="NFHB01000006">
    <property type="protein sequence ID" value="OUN02952.1"/>
    <property type="molecule type" value="Genomic_DNA"/>
</dbReference>
<dbReference type="AlphaFoldDB" id="A0A1Y3QTF1"/>
<feature type="region of interest" description="Disordered" evidence="1">
    <location>
        <begin position="1"/>
        <end position="83"/>
    </location>
</feature>
<gene>
    <name evidence="2" type="ORF">B5G41_10535</name>
</gene>
<organism evidence="2 3">
    <name type="scientific">Alistipes onderdonkii</name>
    <dbReference type="NCBI Taxonomy" id="328813"/>
    <lineage>
        <taxon>Bacteria</taxon>
        <taxon>Pseudomonadati</taxon>
        <taxon>Bacteroidota</taxon>
        <taxon>Bacteroidia</taxon>
        <taxon>Bacteroidales</taxon>
        <taxon>Rikenellaceae</taxon>
        <taxon>Alistipes</taxon>
    </lineage>
</organism>
<protein>
    <submittedName>
        <fullName evidence="2">Uncharacterized protein</fullName>
    </submittedName>
</protein>
<accession>A0A1Y3QTF1</accession>
<feature type="compositionally biased region" description="Basic and acidic residues" evidence="1">
    <location>
        <begin position="25"/>
        <end position="49"/>
    </location>
</feature>
<reference evidence="3" key="1">
    <citation type="submission" date="2017-04" db="EMBL/GenBank/DDBJ databases">
        <title>Function of individual gut microbiota members based on whole genome sequencing of pure cultures obtained from chicken caecum.</title>
        <authorList>
            <person name="Medvecky M."/>
            <person name="Cejkova D."/>
            <person name="Polansky O."/>
            <person name="Karasova D."/>
            <person name="Kubasova T."/>
            <person name="Cizek A."/>
            <person name="Rychlik I."/>
        </authorList>
    </citation>
    <scope>NUCLEOTIDE SEQUENCE [LARGE SCALE GENOMIC DNA]</scope>
    <source>
        <strain evidence="3">An90</strain>
    </source>
</reference>
<evidence type="ECO:0000313" key="2">
    <source>
        <dbReference type="EMBL" id="OUN02952.1"/>
    </source>
</evidence>